<dbReference type="STRING" id="34027.SAMN05421829_108194"/>
<dbReference type="PANTHER" id="PTHR35566:SF1">
    <property type="entry name" value="TYPE VI SECRETION SYSTEM BASEPLATE COMPONENT TSSK1"/>
    <property type="match status" value="1"/>
</dbReference>
<dbReference type="InterPro" id="IPR010263">
    <property type="entry name" value="T6SS_TssK"/>
</dbReference>
<dbReference type="OrthoDB" id="9775333at2"/>
<evidence type="ECO:0000313" key="2">
    <source>
        <dbReference type="Proteomes" id="UP000186819"/>
    </source>
</evidence>
<dbReference type="EMBL" id="FTMD01000008">
    <property type="protein sequence ID" value="SIQ97446.1"/>
    <property type="molecule type" value="Genomic_DNA"/>
</dbReference>
<dbReference type="PANTHER" id="PTHR35566">
    <property type="entry name" value="BLR3599 PROTEIN"/>
    <property type="match status" value="1"/>
</dbReference>
<evidence type="ECO:0000313" key="1">
    <source>
        <dbReference type="EMBL" id="SIQ97446.1"/>
    </source>
</evidence>
<sequence length="447" mass="49483">MTPHKILWGEGLFLRPQHFQQQDARHETGIRRAMLTAEPFAWGVRALEIDRDALTSGSLRIDRLDVVLPDGEIYLAPGEDRLPPPLALDQLDWGAGHVDLHLALHHLRDFGNNYDSGDGNATGCRYVLDTCQVSDLFTDAVQAEVGVLRKQARLIAGTQAPDQYLTLPLVRIRRTTTNGYEIDPAFIAPSLRVDSAPALHLMLRRLLDSLQAKVDALYGFHREPSKNVIEFRSGDIASFWLLHTASSAFAALAHIHRNPSLHPERLYQELLRLAGGLMTFSKTHTLADLPAYEHGRPTSCFGKIDGILRNLLETVISTRYFAISLDEQKPSFHLGRVDSDKITQDTRFFLAVSATLPLSEIIESVPARFKAGAPDDVDKLVLSAMGGVSLTHCAQVPPAIPVRPGACYFSLDPHGPLYERMLKARSITIYAPAGYPELKLELIAVIS</sequence>
<dbReference type="Proteomes" id="UP000186819">
    <property type="component" value="Unassembled WGS sequence"/>
</dbReference>
<dbReference type="RefSeq" id="WP_076602679.1">
    <property type="nucleotide sequence ID" value="NZ_FTMD01000008.1"/>
</dbReference>
<gene>
    <name evidence="1" type="ORF">SAMN05421829_108194</name>
</gene>
<proteinExistence type="predicted"/>
<dbReference type="AlphaFoldDB" id="A0A1N6X563"/>
<reference evidence="2" key="1">
    <citation type="submission" date="2017-01" db="EMBL/GenBank/DDBJ databases">
        <authorList>
            <person name="Varghese N."/>
            <person name="Submissions S."/>
        </authorList>
    </citation>
    <scope>NUCLEOTIDE SEQUENCE [LARGE SCALE GENOMIC DNA]</scope>
    <source>
        <strain evidence="2">ATCC 51758</strain>
    </source>
</reference>
<accession>A0A1N6X563</accession>
<keyword evidence="2" id="KW-1185">Reference proteome</keyword>
<dbReference type="NCBIfam" id="TIGR03353">
    <property type="entry name" value="VI_chp_4"/>
    <property type="match status" value="1"/>
</dbReference>
<name>A0A1N6X563_9RHOO</name>
<dbReference type="Pfam" id="PF05936">
    <property type="entry name" value="T6SS_VasE"/>
    <property type="match status" value="1"/>
</dbReference>
<protein>
    <submittedName>
        <fullName evidence="1">Type VI secretion system protein ImpJ</fullName>
    </submittedName>
</protein>
<organism evidence="1 2">
    <name type="scientific">Aromatoleum tolulyticum</name>
    <dbReference type="NCBI Taxonomy" id="34027"/>
    <lineage>
        <taxon>Bacteria</taxon>
        <taxon>Pseudomonadati</taxon>
        <taxon>Pseudomonadota</taxon>
        <taxon>Betaproteobacteria</taxon>
        <taxon>Rhodocyclales</taxon>
        <taxon>Rhodocyclaceae</taxon>
        <taxon>Aromatoleum</taxon>
    </lineage>
</organism>